<keyword evidence="1" id="KW-1133">Transmembrane helix</keyword>
<organism evidence="2">
    <name type="scientific">marine metagenome</name>
    <dbReference type="NCBI Taxonomy" id="408172"/>
    <lineage>
        <taxon>unclassified sequences</taxon>
        <taxon>metagenomes</taxon>
        <taxon>ecological metagenomes</taxon>
    </lineage>
</organism>
<accession>A0A382N1X5</accession>
<name>A0A382N1X5_9ZZZZ</name>
<dbReference type="EMBL" id="UINC01097391">
    <property type="protein sequence ID" value="SVC55056.1"/>
    <property type="molecule type" value="Genomic_DNA"/>
</dbReference>
<feature type="transmembrane region" description="Helical" evidence="1">
    <location>
        <begin position="98"/>
        <end position="118"/>
    </location>
</feature>
<feature type="transmembrane region" description="Helical" evidence="1">
    <location>
        <begin position="31"/>
        <end position="51"/>
    </location>
</feature>
<protein>
    <submittedName>
        <fullName evidence="2">Uncharacterized protein</fullName>
    </submittedName>
</protein>
<proteinExistence type="predicted"/>
<gene>
    <name evidence="2" type="ORF">METZ01_LOCUS307910</name>
</gene>
<keyword evidence="1" id="KW-0472">Membrane</keyword>
<keyword evidence="1" id="KW-0812">Transmembrane</keyword>
<evidence type="ECO:0000313" key="2">
    <source>
        <dbReference type="EMBL" id="SVC55056.1"/>
    </source>
</evidence>
<reference evidence="2" key="1">
    <citation type="submission" date="2018-05" db="EMBL/GenBank/DDBJ databases">
        <authorList>
            <person name="Lanie J.A."/>
            <person name="Ng W.-L."/>
            <person name="Kazmierczak K.M."/>
            <person name="Andrzejewski T.M."/>
            <person name="Davidsen T.M."/>
            <person name="Wayne K.J."/>
            <person name="Tettelin H."/>
            <person name="Glass J.I."/>
            <person name="Rusch D."/>
            <person name="Podicherti R."/>
            <person name="Tsui H.-C.T."/>
            <person name="Winkler M.E."/>
        </authorList>
    </citation>
    <scope>NUCLEOTIDE SEQUENCE</scope>
</reference>
<dbReference type="AlphaFoldDB" id="A0A382N1X5"/>
<feature type="non-terminal residue" evidence="2">
    <location>
        <position position="142"/>
    </location>
</feature>
<feature type="transmembrane region" description="Helical" evidence="1">
    <location>
        <begin position="57"/>
        <end position="77"/>
    </location>
</feature>
<evidence type="ECO:0000256" key="1">
    <source>
        <dbReference type="SAM" id="Phobius"/>
    </source>
</evidence>
<sequence length="142" mass="16631">MFWIELYLIFQMSLWFVTRLRLGFSSGENNALAVLLGLGIKSFLLFIFVVLTLKNFIVSPAIFSILVFFFYVIWIKFFPLSFDDSLLGKPPKDKLYKFFGFWILLVLSIFSLLNAWFFPITSADGIWHHVKGMVYSFPLIDF</sequence>